<dbReference type="PANTHER" id="PTHR42865:SF7">
    <property type="entry name" value="PROTON_GLUTAMATE-ASPARTATE SYMPORTER"/>
    <property type="match status" value="1"/>
</dbReference>
<evidence type="ECO:0000313" key="9">
    <source>
        <dbReference type="Proteomes" id="UP000237968"/>
    </source>
</evidence>
<dbReference type="AlphaFoldDB" id="A0A2S9YIH6"/>
<dbReference type="RefSeq" id="WP_106389934.1">
    <property type="nucleotide sequence ID" value="NZ_PVNK01000024.1"/>
</dbReference>
<feature type="transmembrane region" description="Helical" evidence="7">
    <location>
        <begin position="225"/>
        <end position="246"/>
    </location>
</feature>
<comment type="caution">
    <text evidence="8">The sequence shown here is derived from an EMBL/GenBank/DDBJ whole genome shotgun (WGS) entry which is preliminary data.</text>
</comment>
<gene>
    <name evidence="8" type="primary">gltP_1</name>
    <name evidence="8" type="ORF">ENSA5_04670</name>
</gene>
<proteinExistence type="predicted"/>
<dbReference type="SUPFAM" id="SSF118215">
    <property type="entry name" value="Proton glutamate symport protein"/>
    <property type="match status" value="1"/>
</dbReference>
<feature type="transmembrane region" description="Helical" evidence="7">
    <location>
        <begin position="367"/>
        <end position="386"/>
    </location>
</feature>
<dbReference type="OrthoDB" id="9766690at2"/>
<name>A0A2S9YIH6_9BACT</name>
<comment type="subcellular location">
    <subcellularLocation>
        <location evidence="1">Cell membrane</location>
        <topology evidence="1">Multi-pass membrane protein</topology>
    </subcellularLocation>
</comment>
<protein>
    <submittedName>
        <fullName evidence="8">Proton glutamate symport protein</fullName>
    </submittedName>
</protein>
<keyword evidence="6 7" id="KW-0472">Membrane</keyword>
<feature type="transmembrane region" description="Helical" evidence="7">
    <location>
        <begin position="392"/>
        <end position="415"/>
    </location>
</feature>
<dbReference type="EMBL" id="PVNK01000024">
    <property type="protein sequence ID" value="PRQ04889.1"/>
    <property type="molecule type" value="Genomic_DNA"/>
</dbReference>
<evidence type="ECO:0000256" key="3">
    <source>
        <dbReference type="ARBA" id="ARBA00022475"/>
    </source>
</evidence>
<evidence type="ECO:0000256" key="4">
    <source>
        <dbReference type="ARBA" id="ARBA00022692"/>
    </source>
</evidence>
<feature type="transmembrane region" description="Helical" evidence="7">
    <location>
        <begin position="102"/>
        <end position="124"/>
    </location>
</feature>
<evidence type="ECO:0000256" key="1">
    <source>
        <dbReference type="ARBA" id="ARBA00004651"/>
    </source>
</evidence>
<feature type="transmembrane region" description="Helical" evidence="7">
    <location>
        <begin position="65"/>
        <end position="90"/>
    </location>
</feature>
<feature type="transmembrane region" description="Helical" evidence="7">
    <location>
        <begin position="252"/>
        <end position="275"/>
    </location>
</feature>
<reference evidence="8 9" key="1">
    <citation type="submission" date="2018-03" db="EMBL/GenBank/DDBJ databases">
        <title>Draft Genome Sequences of the Obligatory Marine Myxobacteria Enhygromyxa salina SWB005.</title>
        <authorList>
            <person name="Poehlein A."/>
            <person name="Moghaddam J.A."/>
            <person name="Harms H."/>
            <person name="Alanjari M."/>
            <person name="Koenig G.M."/>
            <person name="Daniel R."/>
            <person name="Schaeberle T.F."/>
        </authorList>
    </citation>
    <scope>NUCLEOTIDE SEQUENCE [LARGE SCALE GENOMIC DNA]</scope>
    <source>
        <strain evidence="8 9">SWB005</strain>
    </source>
</reference>
<keyword evidence="5 7" id="KW-1133">Transmembrane helix</keyword>
<evidence type="ECO:0000256" key="5">
    <source>
        <dbReference type="ARBA" id="ARBA00022989"/>
    </source>
</evidence>
<dbReference type="GO" id="GO:0006835">
    <property type="term" value="P:dicarboxylic acid transport"/>
    <property type="evidence" value="ECO:0007669"/>
    <property type="project" value="TreeGrafter"/>
</dbReference>
<keyword evidence="4 7" id="KW-0812">Transmembrane</keyword>
<dbReference type="Pfam" id="PF00375">
    <property type="entry name" value="SDF"/>
    <property type="match status" value="1"/>
</dbReference>
<dbReference type="Gene3D" id="1.10.3860.10">
    <property type="entry name" value="Sodium:dicarboxylate symporter"/>
    <property type="match status" value="1"/>
</dbReference>
<feature type="transmembrane region" description="Helical" evidence="7">
    <location>
        <begin position="186"/>
        <end position="204"/>
    </location>
</feature>
<sequence>MSERDVGEGETSGLQLYTKILIGMVVGSVLALVAKQWLVGPAALFADQAALLEFGARWIEPLGKLFIRAIILTVVPLVFTSIATGMHSLGDPRDLGRLGGRTILIFMATAFAGACLATGLYLVFEPGAAISPETRDLLAAQFSDEAASKTAAADQAREYFSGSPLQILVGLVPENIMLSMSSNRDLLKVILFALAFGISLTLIPKQRSAPVAAVLEGVNEAMIKLIGLLMKLAPYGVAALVFMVVAKFGADVLLALALYAGVVLIALAAHLLLVLSPLLRLVAGWKPLEFLKAMREVWITAFSTSSSAATLPTTIRVAEEQLEVPRPIAGFVLPLGATINMDGTTIYQVIAVHFVAQVWGIPLDATAYLTLILVAMLMAIGAAGVPGGVIPLLYVVMVTVGIPEAIVGTGIALILGMDRILDMCRSAINVVGDSTTAVIVATLERKRLSEPR</sequence>
<dbReference type="PRINTS" id="PR00173">
    <property type="entry name" value="EDTRNSPORT"/>
</dbReference>
<dbReference type="GO" id="GO:0005886">
    <property type="term" value="C:plasma membrane"/>
    <property type="evidence" value="ECO:0007669"/>
    <property type="project" value="UniProtKB-SubCell"/>
</dbReference>
<evidence type="ECO:0000256" key="6">
    <source>
        <dbReference type="ARBA" id="ARBA00023136"/>
    </source>
</evidence>
<keyword evidence="9" id="KW-1185">Reference proteome</keyword>
<dbReference type="PANTHER" id="PTHR42865">
    <property type="entry name" value="PROTON/GLUTAMATE-ASPARTATE SYMPORTER"/>
    <property type="match status" value="1"/>
</dbReference>
<dbReference type="InterPro" id="IPR001991">
    <property type="entry name" value="Na-dicarboxylate_symporter"/>
</dbReference>
<evidence type="ECO:0000256" key="7">
    <source>
        <dbReference type="SAM" id="Phobius"/>
    </source>
</evidence>
<keyword evidence="3" id="KW-1003">Cell membrane</keyword>
<organism evidence="8 9">
    <name type="scientific">Enhygromyxa salina</name>
    <dbReference type="NCBI Taxonomy" id="215803"/>
    <lineage>
        <taxon>Bacteria</taxon>
        <taxon>Pseudomonadati</taxon>
        <taxon>Myxococcota</taxon>
        <taxon>Polyangia</taxon>
        <taxon>Nannocystales</taxon>
        <taxon>Nannocystaceae</taxon>
        <taxon>Enhygromyxa</taxon>
    </lineage>
</organism>
<evidence type="ECO:0000256" key="2">
    <source>
        <dbReference type="ARBA" id="ARBA00022448"/>
    </source>
</evidence>
<dbReference type="InterPro" id="IPR036458">
    <property type="entry name" value="Na:dicarbo_symporter_sf"/>
</dbReference>
<keyword evidence="2" id="KW-0813">Transport</keyword>
<feature type="transmembrane region" description="Helical" evidence="7">
    <location>
        <begin position="20"/>
        <end position="45"/>
    </location>
</feature>
<dbReference type="GO" id="GO:0015293">
    <property type="term" value="F:symporter activity"/>
    <property type="evidence" value="ECO:0007669"/>
    <property type="project" value="UniProtKB-KW"/>
</dbReference>
<accession>A0A2S9YIH6</accession>
<evidence type="ECO:0000313" key="8">
    <source>
        <dbReference type="EMBL" id="PRQ04889.1"/>
    </source>
</evidence>
<dbReference type="Proteomes" id="UP000237968">
    <property type="component" value="Unassembled WGS sequence"/>
</dbReference>